<reference evidence="1 2" key="2">
    <citation type="journal article" date="2017" name="Front. Plant Sci.">
        <title>Gene Classification and Mining of Molecular Markers Useful in Red Clover (Trifolium pratense) Breeding.</title>
        <authorList>
            <person name="Istvanek J."/>
            <person name="Dluhosova J."/>
            <person name="Dluhos P."/>
            <person name="Patkova L."/>
            <person name="Nedelnik J."/>
            <person name="Repkova J."/>
        </authorList>
    </citation>
    <scope>NUCLEOTIDE SEQUENCE [LARGE SCALE GENOMIC DNA]</scope>
    <source>
        <strain evidence="2">cv. Tatra</strain>
        <tissue evidence="1">Young leaves</tissue>
    </source>
</reference>
<organism evidence="1 2">
    <name type="scientific">Trifolium pratense</name>
    <name type="common">Red clover</name>
    <dbReference type="NCBI Taxonomy" id="57577"/>
    <lineage>
        <taxon>Eukaryota</taxon>
        <taxon>Viridiplantae</taxon>
        <taxon>Streptophyta</taxon>
        <taxon>Embryophyta</taxon>
        <taxon>Tracheophyta</taxon>
        <taxon>Spermatophyta</taxon>
        <taxon>Magnoliopsida</taxon>
        <taxon>eudicotyledons</taxon>
        <taxon>Gunneridae</taxon>
        <taxon>Pentapetalae</taxon>
        <taxon>rosids</taxon>
        <taxon>fabids</taxon>
        <taxon>Fabales</taxon>
        <taxon>Fabaceae</taxon>
        <taxon>Papilionoideae</taxon>
        <taxon>50 kb inversion clade</taxon>
        <taxon>NPAAA clade</taxon>
        <taxon>Hologalegina</taxon>
        <taxon>IRL clade</taxon>
        <taxon>Trifolieae</taxon>
        <taxon>Trifolium</taxon>
    </lineage>
</organism>
<gene>
    <name evidence="1" type="ORF">L195_g056446</name>
</gene>
<proteinExistence type="predicted"/>
<feature type="non-terminal residue" evidence="1">
    <location>
        <position position="1"/>
    </location>
</feature>
<dbReference type="Proteomes" id="UP000236291">
    <property type="component" value="Unassembled WGS sequence"/>
</dbReference>
<dbReference type="EMBL" id="ASHM01106956">
    <property type="protein sequence ID" value="PNX68951.1"/>
    <property type="molecule type" value="Genomic_DNA"/>
</dbReference>
<sequence>DELRSDEELEEEVAVVFDQIWDSPAPSKCGIIHPPLYALSECYDGVRIRENYEDPSRLLVDMACNSLVSMEGEE</sequence>
<reference evidence="1 2" key="1">
    <citation type="journal article" date="2014" name="Am. J. Bot.">
        <title>Genome assembly and annotation for red clover (Trifolium pratense; Fabaceae).</title>
        <authorList>
            <person name="Istvanek J."/>
            <person name="Jaros M."/>
            <person name="Krenek A."/>
            <person name="Repkova J."/>
        </authorList>
    </citation>
    <scope>NUCLEOTIDE SEQUENCE [LARGE SCALE GENOMIC DNA]</scope>
    <source>
        <strain evidence="2">cv. Tatra</strain>
        <tissue evidence="1">Young leaves</tissue>
    </source>
</reference>
<accession>A0A2K3KRQ1</accession>
<dbReference type="AlphaFoldDB" id="A0A2K3KRQ1"/>
<name>A0A2K3KRQ1_TRIPR</name>
<protein>
    <submittedName>
        <fullName evidence="1">Uncharacterized protein</fullName>
    </submittedName>
</protein>
<evidence type="ECO:0000313" key="2">
    <source>
        <dbReference type="Proteomes" id="UP000236291"/>
    </source>
</evidence>
<comment type="caution">
    <text evidence="1">The sequence shown here is derived from an EMBL/GenBank/DDBJ whole genome shotgun (WGS) entry which is preliminary data.</text>
</comment>
<evidence type="ECO:0000313" key="1">
    <source>
        <dbReference type="EMBL" id="PNX68951.1"/>
    </source>
</evidence>